<accession>A0A1G7RGU9</accession>
<dbReference type="Proteomes" id="UP000199406">
    <property type="component" value="Unassembled WGS sequence"/>
</dbReference>
<keyword evidence="1" id="KW-1133">Transmembrane helix</keyword>
<organism evidence="2 3">
    <name type="scientific">Blastococcus aurantiacus</name>
    <dbReference type="NCBI Taxonomy" id="1550231"/>
    <lineage>
        <taxon>Bacteria</taxon>
        <taxon>Bacillati</taxon>
        <taxon>Actinomycetota</taxon>
        <taxon>Actinomycetes</taxon>
        <taxon>Geodermatophilales</taxon>
        <taxon>Geodermatophilaceae</taxon>
        <taxon>Blastococcus</taxon>
    </lineage>
</organism>
<protein>
    <submittedName>
        <fullName evidence="2">Uncharacterized protein</fullName>
    </submittedName>
</protein>
<dbReference type="STRING" id="1550231.SAMN05660662_0333"/>
<dbReference type="AlphaFoldDB" id="A0A1G7RGU9"/>
<dbReference type="OrthoDB" id="5188909at2"/>
<gene>
    <name evidence="2" type="ORF">SAMN05660662_0333</name>
</gene>
<sequence length="491" mass="50686">MNTEDLLRTELRAWADEVAPDSSRDLSAAGLTDLRRRRLRHRAELLAAAAAVVAVLLGAQAGASHLFDGSDRSTAGPSSAPAVDVLGLPARGPLVGDPAAVDALVRLPWSSDSAPAGRDPVLSGIPDPPLESRRVLWAGDSPSGLRLAVVAGQNNAQPVERDPDLQTDLGALGSTAVAVFAGPAGTPIDQLRLAGVPRGRMDGRPIAVRDASTGTALVLAAPGDWIEIADRPEYAADGTETWDYRPVDAPDGAALLTTDHGYAMRYRIERDGGTVAADEGFDTFSSDSSGAGDRDRIQAGVTVRTLRPPVGDPAELAFDAADLVMRSGLPPEQVDVVVPWTGIAPSRDGVPTTVTLTTATLPSTAVLVSCTVLRPLEDGGFGGSSCSDDLYTTVLPGGGTDIAERTFAFRCTTHDMTGSGDSELTSLVVVAPVGATTARLHDATGTVLDEVPLVDGVLVTTDEELIAGTTSVVPLRADGGEYTRAGILTGE</sequence>
<proteinExistence type="predicted"/>
<dbReference type="RefSeq" id="WP_091771446.1">
    <property type="nucleotide sequence ID" value="NZ_FNBT01000011.1"/>
</dbReference>
<feature type="transmembrane region" description="Helical" evidence="1">
    <location>
        <begin position="45"/>
        <end position="67"/>
    </location>
</feature>
<keyword evidence="1" id="KW-0812">Transmembrane</keyword>
<name>A0A1G7RGU9_9ACTN</name>
<reference evidence="3" key="1">
    <citation type="submission" date="2016-10" db="EMBL/GenBank/DDBJ databases">
        <authorList>
            <person name="Varghese N."/>
            <person name="Submissions S."/>
        </authorList>
    </citation>
    <scope>NUCLEOTIDE SEQUENCE [LARGE SCALE GENOMIC DNA]</scope>
    <source>
        <strain evidence="3">DSM 44268</strain>
    </source>
</reference>
<dbReference type="EMBL" id="FNBT01000011">
    <property type="protein sequence ID" value="SDG09983.1"/>
    <property type="molecule type" value="Genomic_DNA"/>
</dbReference>
<keyword evidence="3" id="KW-1185">Reference proteome</keyword>
<evidence type="ECO:0000256" key="1">
    <source>
        <dbReference type="SAM" id="Phobius"/>
    </source>
</evidence>
<evidence type="ECO:0000313" key="2">
    <source>
        <dbReference type="EMBL" id="SDG09983.1"/>
    </source>
</evidence>
<evidence type="ECO:0000313" key="3">
    <source>
        <dbReference type="Proteomes" id="UP000199406"/>
    </source>
</evidence>
<keyword evidence="1" id="KW-0472">Membrane</keyword>